<name>A0AAV5JE60_9ROSI</name>
<evidence type="ECO:0000313" key="2">
    <source>
        <dbReference type="Proteomes" id="UP001054252"/>
    </source>
</evidence>
<organism evidence="1 2">
    <name type="scientific">Rubroshorea leprosula</name>
    <dbReference type="NCBI Taxonomy" id="152421"/>
    <lineage>
        <taxon>Eukaryota</taxon>
        <taxon>Viridiplantae</taxon>
        <taxon>Streptophyta</taxon>
        <taxon>Embryophyta</taxon>
        <taxon>Tracheophyta</taxon>
        <taxon>Spermatophyta</taxon>
        <taxon>Magnoliopsida</taxon>
        <taxon>eudicotyledons</taxon>
        <taxon>Gunneridae</taxon>
        <taxon>Pentapetalae</taxon>
        <taxon>rosids</taxon>
        <taxon>malvids</taxon>
        <taxon>Malvales</taxon>
        <taxon>Dipterocarpaceae</taxon>
        <taxon>Rubroshorea</taxon>
    </lineage>
</organism>
<dbReference type="AlphaFoldDB" id="A0AAV5JE60"/>
<proteinExistence type="predicted"/>
<accession>A0AAV5JE60</accession>
<gene>
    <name evidence="1" type="ORF">SLEP1_g22320</name>
</gene>
<sequence length="38" mass="4149">MSTCLLIRPVHSDACLWANTLANFCRLPVGCYNTGHGL</sequence>
<evidence type="ECO:0000313" key="1">
    <source>
        <dbReference type="EMBL" id="GKV11031.1"/>
    </source>
</evidence>
<dbReference type="Proteomes" id="UP001054252">
    <property type="component" value="Unassembled WGS sequence"/>
</dbReference>
<protein>
    <submittedName>
        <fullName evidence="1">Uncharacterized protein</fullName>
    </submittedName>
</protein>
<reference evidence="1 2" key="1">
    <citation type="journal article" date="2021" name="Commun. Biol.">
        <title>The genome of Shorea leprosula (Dipterocarpaceae) highlights the ecological relevance of drought in aseasonal tropical rainforests.</title>
        <authorList>
            <person name="Ng K.K.S."/>
            <person name="Kobayashi M.J."/>
            <person name="Fawcett J.A."/>
            <person name="Hatakeyama M."/>
            <person name="Paape T."/>
            <person name="Ng C.H."/>
            <person name="Ang C.C."/>
            <person name="Tnah L.H."/>
            <person name="Lee C.T."/>
            <person name="Nishiyama T."/>
            <person name="Sese J."/>
            <person name="O'Brien M.J."/>
            <person name="Copetti D."/>
            <person name="Mohd Noor M.I."/>
            <person name="Ong R.C."/>
            <person name="Putra M."/>
            <person name="Sireger I.Z."/>
            <person name="Indrioko S."/>
            <person name="Kosugi Y."/>
            <person name="Izuno A."/>
            <person name="Isagi Y."/>
            <person name="Lee S.L."/>
            <person name="Shimizu K.K."/>
        </authorList>
    </citation>
    <scope>NUCLEOTIDE SEQUENCE [LARGE SCALE GENOMIC DNA]</scope>
    <source>
        <strain evidence="1">214</strain>
    </source>
</reference>
<comment type="caution">
    <text evidence="1">The sequence shown here is derived from an EMBL/GenBank/DDBJ whole genome shotgun (WGS) entry which is preliminary data.</text>
</comment>
<dbReference type="EMBL" id="BPVZ01000033">
    <property type="protein sequence ID" value="GKV11031.1"/>
    <property type="molecule type" value="Genomic_DNA"/>
</dbReference>
<keyword evidence="2" id="KW-1185">Reference proteome</keyword>